<name>A0A7I8BKD0_9BURK</name>
<dbReference type="SUPFAM" id="SSF48452">
    <property type="entry name" value="TPR-like"/>
    <property type="match status" value="1"/>
</dbReference>
<dbReference type="AlphaFoldDB" id="A0A7I8BKD0"/>
<sequence length="451" mass="50657">MQNWQPTNPVERRLMAAHEDWLRFAKDQHARLLYWRTDAADLELVKAYFQSQEELSCAVIRLVSPFEGAAQYADALAQELARFYENRREGSAARGVTADWTPPLRGSETSTQYLLMLTGSLIAHHPDIFPGVVLILAPGIVSKNREFERWLDLLLDDMSQQAWGSDRIRIVQYGAATDPLAWLQGRQPDRVRVIHGRYQMRSVSRELVAQSGERGPSGQFRRLFVELSEALAHDDPKRLESLRRAALEVTAGQKWPDQSAVVHLLAGAAYLKWQSHDEALAAYEEATQRGQQALEQGHAAGNKLIVNGLFGEASVHLIRGRYMDAVRCYDVAASHAAAERDGILAVEARRMQGWCLEKAGRHQEALDAGFTALDAGHWIEPALRANSNLQRVTAWMLNQTGFFEKSHKRREELVPRLKHLYGDNWAEAIKPLAAQDVSRQLVDDAGDGEAS</sequence>
<dbReference type="EMBL" id="AP023174">
    <property type="protein sequence ID" value="BCF88759.1"/>
    <property type="molecule type" value="Genomic_DNA"/>
</dbReference>
<dbReference type="KEGG" id="plad:PPGU16_18260"/>
<protein>
    <recommendedName>
        <fullName evidence="3">MalT-like TPR region domain-containing protein</fullName>
    </recommendedName>
</protein>
<evidence type="ECO:0000313" key="2">
    <source>
        <dbReference type="Proteomes" id="UP000510888"/>
    </source>
</evidence>
<reference evidence="1 2" key="1">
    <citation type="journal article" date="2020" name="Genes (Basel)">
        <title>Genomic Comparison of Insect Gut Symbionts from Divergent Burkholderia Subclades.</title>
        <authorList>
            <person name="Takeshita K."/>
            <person name="Kikuchi Y."/>
        </authorList>
    </citation>
    <scope>NUCLEOTIDE SEQUENCE [LARGE SCALE GENOMIC DNA]</scope>
    <source>
        <strain evidence="1 2">PGU16</strain>
    </source>
</reference>
<evidence type="ECO:0000313" key="1">
    <source>
        <dbReference type="EMBL" id="BCF88759.1"/>
    </source>
</evidence>
<dbReference type="InterPro" id="IPR011990">
    <property type="entry name" value="TPR-like_helical_dom_sf"/>
</dbReference>
<keyword evidence="2" id="KW-1185">Reference proteome</keyword>
<dbReference type="Gene3D" id="1.25.40.10">
    <property type="entry name" value="Tetratricopeptide repeat domain"/>
    <property type="match status" value="1"/>
</dbReference>
<proteinExistence type="predicted"/>
<gene>
    <name evidence="1" type="ORF">PPGU16_18260</name>
</gene>
<dbReference type="RefSeq" id="WP_243460520.1">
    <property type="nucleotide sequence ID" value="NZ_AP023174.1"/>
</dbReference>
<dbReference type="Proteomes" id="UP000510888">
    <property type="component" value="Chromosome 1"/>
</dbReference>
<accession>A0A7I8BKD0</accession>
<evidence type="ECO:0008006" key="3">
    <source>
        <dbReference type="Google" id="ProtNLM"/>
    </source>
</evidence>
<organism evidence="1 2">
    <name type="scientific">Paraburkholderia largidicola</name>
    <dbReference type="NCBI Taxonomy" id="3014751"/>
    <lineage>
        <taxon>Bacteria</taxon>
        <taxon>Pseudomonadati</taxon>
        <taxon>Pseudomonadota</taxon>
        <taxon>Betaproteobacteria</taxon>
        <taxon>Burkholderiales</taxon>
        <taxon>Burkholderiaceae</taxon>
        <taxon>Paraburkholderia</taxon>
    </lineage>
</organism>